<name>A0A545TTA3_9PROT</name>
<dbReference type="Pfam" id="PF12790">
    <property type="entry name" value="T6SS-SciN"/>
    <property type="match status" value="1"/>
</dbReference>
<proteinExistence type="predicted"/>
<organism evidence="1 2">
    <name type="scientific">Denitrobaculum tricleocarpae</name>
    <dbReference type="NCBI Taxonomy" id="2591009"/>
    <lineage>
        <taxon>Bacteria</taxon>
        <taxon>Pseudomonadati</taxon>
        <taxon>Pseudomonadota</taxon>
        <taxon>Alphaproteobacteria</taxon>
        <taxon>Rhodospirillales</taxon>
        <taxon>Rhodospirillaceae</taxon>
        <taxon>Denitrobaculum</taxon>
    </lineage>
</organism>
<dbReference type="InterPro" id="IPR038706">
    <property type="entry name" value="Type_VI_SciN-like_sf"/>
</dbReference>
<evidence type="ECO:0000313" key="1">
    <source>
        <dbReference type="EMBL" id="TQV80446.1"/>
    </source>
</evidence>
<dbReference type="InterPro" id="IPR017734">
    <property type="entry name" value="T6SS_SciN"/>
</dbReference>
<dbReference type="OrthoDB" id="7724415at2"/>
<dbReference type="Gene3D" id="2.60.40.4150">
    <property type="entry name" value="Type VI secretion system, lipoprotein SciN"/>
    <property type="match status" value="1"/>
</dbReference>
<comment type="caution">
    <text evidence="1">The sequence shown here is derived from an EMBL/GenBank/DDBJ whole genome shotgun (WGS) entry which is preliminary data.</text>
</comment>
<evidence type="ECO:0000313" key="2">
    <source>
        <dbReference type="Proteomes" id="UP000315252"/>
    </source>
</evidence>
<reference evidence="1 2" key="1">
    <citation type="submission" date="2019-06" db="EMBL/GenBank/DDBJ databases">
        <title>Whole genome sequence for Rhodospirillaceae sp. R148.</title>
        <authorList>
            <person name="Wang G."/>
        </authorList>
    </citation>
    <scope>NUCLEOTIDE SEQUENCE [LARGE SCALE GENOMIC DNA]</scope>
    <source>
        <strain evidence="1 2">R148</strain>
    </source>
</reference>
<dbReference type="PANTHER" id="PTHR37625:SF4">
    <property type="entry name" value="OUTER MEMBRANE LIPOPROTEIN"/>
    <property type="match status" value="1"/>
</dbReference>
<accession>A0A545TTA3</accession>
<dbReference type="NCBIfam" id="TIGR03352">
    <property type="entry name" value="VI_chp_3"/>
    <property type="match status" value="1"/>
</dbReference>
<dbReference type="Proteomes" id="UP000315252">
    <property type="component" value="Unassembled WGS sequence"/>
</dbReference>
<sequence>MAGANSTYVGRPNVRVICCLFAALLVLGGCAETKPEPTVVDLSISAALDINPNAQGRASPVVLRVYQLASPNAFEEADFFQLFEQDAAILGADMIGREEIIVTPGATQKISQEVGPTVRYLGVLAAYRETETSVWRAMGDIVPEEINSYNVQIDALAVSVSKAEED</sequence>
<keyword evidence="1" id="KW-0449">Lipoprotein</keyword>
<protein>
    <submittedName>
        <fullName evidence="1">Type VI secretion system lipoprotein TssJ</fullName>
    </submittedName>
</protein>
<dbReference type="EMBL" id="VHSH01000003">
    <property type="protein sequence ID" value="TQV80446.1"/>
    <property type="molecule type" value="Genomic_DNA"/>
</dbReference>
<keyword evidence="2" id="KW-1185">Reference proteome</keyword>
<gene>
    <name evidence="1" type="primary">tssJ</name>
    <name evidence="1" type="ORF">FKG95_09720</name>
</gene>
<dbReference type="AlphaFoldDB" id="A0A545TTA3"/>
<dbReference type="PANTHER" id="PTHR37625">
    <property type="entry name" value="OUTER MEMBRANE LIPOPROTEIN-RELATED"/>
    <property type="match status" value="1"/>
</dbReference>